<dbReference type="OMA" id="VDGMAIN"/>
<reference evidence="6 8" key="1">
    <citation type="journal article" date="2008" name="Science">
        <title>The Physcomitrella genome reveals evolutionary insights into the conquest of land by plants.</title>
        <authorList>
            <person name="Rensing S."/>
            <person name="Lang D."/>
            <person name="Zimmer A."/>
            <person name="Terry A."/>
            <person name="Salamov A."/>
            <person name="Shapiro H."/>
            <person name="Nishiyama T."/>
            <person name="Perroud P.-F."/>
            <person name="Lindquist E."/>
            <person name="Kamisugi Y."/>
            <person name="Tanahashi T."/>
            <person name="Sakakibara K."/>
            <person name="Fujita T."/>
            <person name="Oishi K."/>
            <person name="Shin-I T."/>
            <person name="Kuroki Y."/>
            <person name="Toyoda A."/>
            <person name="Suzuki Y."/>
            <person name="Hashimoto A."/>
            <person name="Yamaguchi K."/>
            <person name="Sugano A."/>
            <person name="Kohara Y."/>
            <person name="Fujiyama A."/>
            <person name="Anterola A."/>
            <person name="Aoki S."/>
            <person name="Ashton N."/>
            <person name="Barbazuk W.B."/>
            <person name="Barker E."/>
            <person name="Bennetzen J."/>
            <person name="Bezanilla M."/>
            <person name="Blankenship R."/>
            <person name="Cho S.H."/>
            <person name="Dutcher S."/>
            <person name="Estelle M."/>
            <person name="Fawcett J.A."/>
            <person name="Gundlach H."/>
            <person name="Hanada K."/>
            <person name="Heyl A."/>
            <person name="Hicks K.A."/>
            <person name="Hugh J."/>
            <person name="Lohr M."/>
            <person name="Mayer K."/>
            <person name="Melkozernov A."/>
            <person name="Murata T."/>
            <person name="Nelson D."/>
            <person name="Pils B."/>
            <person name="Prigge M."/>
            <person name="Reiss B."/>
            <person name="Renner T."/>
            <person name="Rombauts S."/>
            <person name="Rushton P."/>
            <person name="Sanderfoot A."/>
            <person name="Schween G."/>
            <person name="Shiu S.-H."/>
            <person name="Stueber K."/>
            <person name="Theodoulou F.L."/>
            <person name="Tu H."/>
            <person name="Van de Peer Y."/>
            <person name="Verrier P.J."/>
            <person name="Waters E."/>
            <person name="Wood A."/>
            <person name="Yang L."/>
            <person name="Cove D."/>
            <person name="Cuming A."/>
            <person name="Hasebe M."/>
            <person name="Lucas S."/>
            <person name="Mishler D.B."/>
            <person name="Reski R."/>
            <person name="Grigoriev I."/>
            <person name="Quatrano R.S."/>
            <person name="Boore J.L."/>
        </authorList>
    </citation>
    <scope>NUCLEOTIDE SEQUENCE [LARGE SCALE GENOMIC DNA]</scope>
    <source>
        <strain evidence="7 8">cv. Gransden 2004</strain>
    </source>
</reference>
<organism evidence="6">
    <name type="scientific">Physcomitrium patens</name>
    <name type="common">Spreading-leaved earth moss</name>
    <name type="synonym">Physcomitrella patens</name>
    <dbReference type="NCBI Taxonomy" id="3218"/>
    <lineage>
        <taxon>Eukaryota</taxon>
        <taxon>Viridiplantae</taxon>
        <taxon>Streptophyta</taxon>
        <taxon>Embryophyta</taxon>
        <taxon>Bryophyta</taxon>
        <taxon>Bryophytina</taxon>
        <taxon>Bryopsida</taxon>
        <taxon>Funariidae</taxon>
        <taxon>Funariales</taxon>
        <taxon>Funariaceae</taxon>
        <taxon>Physcomitrium</taxon>
    </lineage>
</organism>
<keyword evidence="3 5" id="KW-0732">Signal</keyword>
<dbReference type="KEGG" id="ppp:112289347"/>
<dbReference type="Pfam" id="PF04674">
    <property type="entry name" value="Phi_1"/>
    <property type="match status" value="1"/>
</dbReference>
<dbReference type="OrthoDB" id="2017091at2759"/>
<dbReference type="RefSeq" id="XP_024390267.1">
    <property type="nucleotide sequence ID" value="XM_024534499.2"/>
</dbReference>
<comment type="similarity">
    <text evidence="4">Belongs to the EXORDIUM family.</text>
</comment>
<evidence type="ECO:0000313" key="6">
    <source>
        <dbReference type="EMBL" id="PNR43497.1"/>
    </source>
</evidence>
<reference evidence="7" key="3">
    <citation type="submission" date="2020-12" db="UniProtKB">
        <authorList>
            <consortium name="EnsemblPlants"/>
        </authorList>
    </citation>
    <scope>IDENTIFICATION</scope>
</reference>
<evidence type="ECO:0000313" key="7">
    <source>
        <dbReference type="EnsemblPlants" id="PAC:32974706.CDS.1"/>
    </source>
</evidence>
<proteinExistence type="inferred from homology"/>
<dbReference type="EnsemblPlants" id="Pp3c12_6040V3.2">
    <property type="protein sequence ID" value="PAC:32974707.CDS.1"/>
    <property type="gene ID" value="Pp3c12_6040"/>
</dbReference>
<gene>
    <name evidence="7" type="primary">LOC112289347</name>
    <name evidence="6" type="ORF">PHYPA_015878</name>
</gene>
<evidence type="ECO:0000256" key="5">
    <source>
        <dbReference type="SAM" id="SignalP"/>
    </source>
</evidence>
<dbReference type="PaxDb" id="3218-PP1S56_89V6.1"/>
<dbReference type="PANTHER" id="PTHR31279">
    <property type="entry name" value="PROTEIN EXORDIUM-LIKE 5"/>
    <property type="match status" value="1"/>
</dbReference>
<dbReference type="InterPro" id="IPR006766">
    <property type="entry name" value="EXORDIUM-like"/>
</dbReference>
<keyword evidence="8" id="KW-1185">Reference proteome</keyword>
<keyword evidence="2" id="KW-0964">Secreted</keyword>
<feature type="chain" id="PRO_5043158144" evidence="5">
    <location>
        <begin position="24"/>
        <end position="344"/>
    </location>
</feature>
<sequence>MARVVKVYFLLFALCAVSVVVDSRPIPLSSITNVKAVEIEVVEIDQPVNIGRNLFKLVSNSPVLPYHNGPLLAGREALNVYIIWYGTFTPTQKSIVSDFFLSFQQPSADVHPSVASWWKMTSAYQDNKNNIPAGAVKLEGQADDNYSIGKTLKQADIETLVVTAMASLPADPASIYFVLTAADVKVEGFCMNTCASHSFTSSSPASKNYMLLYSWVGYSGTECPGQCAWPYALPQYGPQGAKALVAPNADAGMDGMVINMASMLAGTVTNPFNNGYYQGDAMAPLEAATACTGIYGAGAFPGNPGQLVVDPITSASYNAQGTGIRKYLLPALWDPVTMTCVPVS</sequence>
<dbReference type="FunCoup" id="A0A2K1JPP1">
    <property type="interactions" value="169"/>
</dbReference>
<dbReference type="Gramene" id="Pp3c12_6040V3.2">
    <property type="protein sequence ID" value="PAC:32974707.CDS.1"/>
    <property type="gene ID" value="Pp3c12_6040"/>
</dbReference>
<dbReference type="Gramene" id="Pp3c12_6040V3.1">
    <property type="protein sequence ID" value="PAC:32974706.CDS.1"/>
    <property type="gene ID" value="Pp3c12_6040"/>
</dbReference>
<protein>
    <submittedName>
        <fullName evidence="6 7">Uncharacterized protein</fullName>
    </submittedName>
</protein>
<dbReference type="EMBL" id="ABEU02000012">
    <property type="protein sequence ID" value="PNR43497.1"/>
    <property type="molecule type" value="Genomic_DNA"/>
</dbReference>
<evidence type="ECO:0000256" key="4">
    <source>
        <dbReference type="ARBA" id="ARBA00023591"/>
    </source>
</evidence>
<accession>A0A2K1JPP1</accession>
<evidence type="ECO:0000256" key="1">
    <source>
        <dbReference type="ARBA" id="ARBA00004613"/>
    </source>
</evidence>
<evidence type="ECO:0000256" key="3">
    <source>
        <dbReference type="ARBA" id="ARBA00022729"/>
    </source>
</evidence>
<dbReference type="Proteomes" id="UP000006727">
    <property type="component" value="Chromosome 12"/>
</dbReference>
<reference evidence="6 8" key="2">
    <citation type="journal article" date="2018" name="Plant J.">
        <title>The Physcomitrella patens chromosome-scale assembly reveals moss genome structure and evolution.</title>
        <authorList>
            <person name="Lang D."/>
            <person name="Ullrich K.K."/>
            <person name="Murat F."/>
            <person name="Fuchs J."/>
            <person name="Jenkins J."/>
            <person name="Haas F.B."/>
            <person name="Piednoel M."/>
            <person name="Gundlach H."/>
            <person name="Van Bel M."/>
            <person name="Meyberg R."/>
            <person name="Vives C."/>
            <person name="Morata J."/>
            <person name="Symeonidi A."/>
            <person name="Hiss M."/>
            <person name="Muchero W."/>
            <person name="Kamisugi Y."/>
            <person name="Saleh O."/>
            <person name="Blanc G."/>
            <person name="Decker E.L."/>
            <person name="van Gessel N."/>
            <person name="Grimwood J."/>
            <person name="Hayes R.D."/>
            <person name="Graham S.W."/>
            <person name="Gunter L.E."/>
            <person name="McDaniel S.F."/>
            <person name="Hoernstein S.N.W."/>
            <person name="Larsson A."/>
            <person name="Li F.W."/>
            <person name="Perroud P.F."/>
            <person name="Phillips J."/>
            <person name="Ranjan P."/>
            <person name="Rokshar D.S."/>
            <person name="Rothfels C.J."/>
            <person name="Schneider L."/>
            <person name="Shu S."/>
            <person name="Stevenson D.W."/>
            <person name="Thummler F."/>
            <person name="Tillich M."/>
            <person name="Villarreal Aguilar J.C."/>
            <person name="Widiez T."/>
            <person name="Wong G.K."/>
            <person name="Wymore A."/>
            <person name="Zhang Y."/>
            <person name="Zimmer A.D."/>
            <person name="Quatrano R.S."/>
            <person name="Mayer K.F.X."/>
            <person name="Goodstein D."/>
            <person name="Casacuberta J.M."/>
            <person name="Vandepoele K."/>
            <person name="Reski R."/>
            <person name="Cuming A.C."/>
            <person name="Tuskan G.A."/>
            <person name="Maumus F."/>
            <person name="Salse J."/>
            <person name="Schmutz J."/>
            <person name="Rensing S.A."/>
        </authorList>
    </citation>
    <scope>NUCLEOTIDE SEQUENCE [LARGE SCALE GENOMIC DNA]</scope>
    <source>
        <strain evidence="7 8">cv. Gransden 2004</strain>
    </source>
</reference>
<dbReference type="AlphaFoldDB" id="A0A2K1JPP1"/>
<feature type="signal peptide" evidence="5">
    <location>
        <begin position="1"/>
        <end position="23"/>
    </location>
</feature>
<dbReference type="GeneID" id="112289347"/>
<name>A0A2K1JPP1_PHYPA</name>
<evidence type="ECO:0000256" key="2">
    <source>
        <dbReference type="ARBA" id="ARBA00022525"/>
    </source>
</evidence>
<comment type="subcellular location">
    <subcellularLocation>
        <location evidence="1">Secreted</location>
    </subcellularLocation>
</comment>
<evidence type="ECO:0000313" key="8">
    <source>
        <dbReference type="Proteomes" id="UP000006727"/>
    </source>
</evidence>
<dbReference type="PANTHER" id="PTHR31279:SF58">
    <property type="entry name" value="PROTEIN EXORDIUM-LIKE 2"/>
    <property type="match status" value="1"/>
</dbReference>
<dbReference type="GO" id="GO:0005576">
    <property type="term" value="C:extracellular region"/>
    <property type="evidence" value="ECO:0007669"/>
    <property type="project" value="UniProtKB-SubCell"/>
</dbReference>
<dbReference type="EnsemblPlants" id="Pp3c12_6040V3.1">
    <property type="protein sequence ID" value="PAC:32974706.CDS.1"/>
    <property type="gene ID" value="Pp3c12_6040"/>
</dbReference>